<protein>
    <submittedName>
        <fullName evidence="6">DNA-binding IclR family transcriptional regulator</fullName>
    </submittedName>
</protein>
<feature type="domain" description="IclR-ED" evidence="5">
    <location>
        <begin position="68"/>
        <end position="250"/>
    </location>
</feature>
<gene>
    <name evidence="6" type="ORF">FHS23_001405</name>
</gene>
<feature type="domain" description="HTH iclR-type" evidence="4">
    <location>
        <begin position="8"/>
        <end position="68"/>
    </location>
</feature>
<organism evidence="6 7">
    <name type="scientific">Prauserella isguenensis</name>
    <dbReference type="NCBI Taxonomy" id="1470180"/>
    <lineage>
        <taxon>Bacteria</taxon>
        <taxon>Bacillati</taxon>
        <taxon>Actinomycetota</taxon>
        <taxon>Actinomycetes</taxon>
        <taxon>Pseudonocardiales</taxon>
        <taxon>Pseudonocardiaceae</taxon>
        <taxon>Prauserella</taxon>
    </lineage>
</organism>
<dbReference type="PROSITE" id="PS51077">
    <property type="entry name" value="HTH_ICLR"/>
    <property type="match status" value="1"/>
</dbReference>
<dbReference type="PROSITE" id="PS51078">
    <property type="entry name" value="ICLR_ED"/>
    <property type="match status" value="1"/>
</dbReference>
<dbReference type="GO" id="GO:0045892">
    <property type="term" value="P:negative regulation of DNA-templated transcription"/>
    <property type="evidence" value="ECO:0007669"/>
    <property type="project" value="TreeGrafter"/>
</dbReference>
<dbReference type="PANTHER" id="PTHR30136">
    <property type="entry name" value="HELIX-TURN-HELIX TRANSCRIPTIONAL REGULATOR, ICLR FAMILY"/>
    <property type="match status" value="1"/>
</dbReference>
<sequence>MSNGPTLIGSVQRALHLLDAVGSSSRPVTAKHLARAVGVPLPTTYHLLRTLVHEGYLRKLEDGYVLGARLRPAAPEHASQRLLTHVRPILRALRDELHGAAYLALYNDGEIELVDIVDSPRTPPADLWVGAHEAGHATAFGKCILATLTPDERADYLARHRLADLTPNTITDARTLEHTLSSGGEVFDDRQEYLLGTACLGGVVHGPGMLGAVAVSLPARRYRATRAAARVIQRAAHRVSRAAAADAVTR</sequence>
<keyword evidence="1" id="KW-0805">Transcription regulation</keyword>
<accession>A0A839S015</accession>
<keyword evidence="3" id="KW-0804">Transcription</keyword>
<dbReference type="GO" id="GO:0003700">
    <property type="term" value="F:DNA-binding transcription factor activity"/>
    <property type="evidence" value="ECO:0007669"/>
    <property type="project" value="TreeGrafter"/>
</dbReference>
<dbReference type="SUPFAM" id="SSF55781">
    <property type="entry name" value="GAF domain-like"/>
    <property type="match status" value="1"/>
</dbReference>
<proteinExistence type="predicted"/>
<reference evidence="6 7" key="1">
    <citation type="submission" date="2020-08" db="EMBL/GenBank/DDBJ databases">
        <title>Genomic Encyclopedia of Type Strains, Phase III (KMG-III): the genomes of soil and plant-associated and newly described type strains.</title>
        <authorList>
            <person name="Whitman W."/>
        </authorList>
    </citation>
    <scope>NUCLEOTIDE SEQUENCE [LARGE SCALE GENOMIC DNA]</scope>
    <source>
        <strain evidence="6 7">CECT 8577</strain>
    </source>
</reference>
<name>A0A839S015_9PSEU</name>
<keyword evidence="7" id="KW-1185">Reference proteome</keyword>
<evidence type="ECO:0000313" key="6">
    <source>
        <dbReference type="EMBL" id="MBB3050410.1"/>
    </source>
</evidence>
<keyword evidence="2 6" id="KW-0238">DNA-binding</keyword>
<dbReference type="Pfam" id="PF09339">
    <property type="entry name" value="HTH_IclR"/>
    <property type="match status" value="1"/>
</dbReference>
<dbReference type="InterPro" id="IPR036390">
    <property type="entry name" value="WH_DNA-bd_sf"/>
</dbReference>
<evidence type="ECO:0000259" key="5">
    <source>
        <dbReference type="PROSITE" id="PS51078"/>
    </source>
</evidence>
<dbReference type="AlphaFoldDB" id="A0A839S015"/>
<evidence type="ECO:0000256" key="1">
    <source>
        <dbReference type="ARBA" id="ARBA00023015"/>
    </source>
</evidence>
<comment type="caution">
    <text evidence="6">The sequence shown here is derived from an EMBL/GenBank/DDBJ whole genome shotgun (WGS) entry which is preliminary data.</text>
</comment>
<evidence type="ECO:0000313" key="7">
    <source>
        <dbReference type="Proteomes" id="UP000550714"/>
    </source>
</evidence>
<evidence type="ECO:0000259" key="4">
    <source>
        <dbReference type="PROSITE" id="PS51077"/>
    </source>
</evidence>
<dbReference type="InterPro" id="IPR029016">
    <property type="entry name" value="GAF-like_dom_sf"/>
</dbReference>
<dbReference type="InterPro" id="IPR014757">
    <property type="entry name" value="Tscrpt_reg_IclR_C"/>
</dbReference>
<dbReference type="SUPFAM" id="SSF46785">
    <property type="entry name" value="Winged helix' DNA-binding domain"/>
    <property type="match status" value="1"/>
</dbReference>
<dbReference type="PANTHER" id="PTHR30136:SF24">
    <property type="entry name" value="HTH-TYPE TRANSCRIPTIONAL REPRESSOR ALLR"/>
    <property type="match status" value="1"/>
</dbReference>
<evidence type="ECO:0000256" key="2">
    <source>
        <dbReference type="ARBA" id="ARBA00023125"/>
    </source>
</evidence>
<dbReference type="SMART" id="SM00346">
    <property type="entry name" value="HTH_ICLR"/>
    <property type="match status" value="1"/>
</dbReference>
<dbReference type="Pfam" id="PF01614">
    <property type="entry name" value="IclR_C"/>
    <property type="match status" value="1"/>
</dbReference>
<dbReference type="GO" id="GO:0003677">
    <property type="term" value="F:DNA binding"/>
    <property type="evidence" value="ECO:0007669"/>
    <property type="project" value="UniProtKB-KW"/>
</dbReference>
<dbReference type="EMBL" id="JACHWU010000001">
    <property type="protein sequence ID" value="MBB3050410.1"/>
    <property type="molecule type" value="Genomic_DNA"/>
</dbReference>
<dbReference type="Gene3D" id="1.10.10.10">
    <property type="entry name" value="Winged helix-like DNA-binding domain superfamily/Winged helix DNA-binding domain"/>
    <property type="match status" value="1"/>
</dbReference>
<dbReference type="RefSeq" id="WP_183649548.1">
    <property type="nucleotide sequence ID" value="NZ_JACHWU010000001.1"/>
</dbReference>
<dbReference type="Proteomes" id="UP000550714">
    <property type="component" value="Unassembled WGS sequence"/>
</dbReference>
<evidence type="ECO:0000256" key="3">
    <source>
        <dbReference type="ARBA" id="ARBA00023163"/>
    </source>
</evidence>
<dbReference type="InterPro" id="IPR050707">
    <property type="entry name" value="HTH_MetabolicPath_Reg"/>
</dbReference>
<dbReference type="InterPro" id="IPR005471">
    <property type="entry name" value="Tscrpt_reg_IclR_N"/>
</dbReference>
<dbReference type="InterPro" id="IPR036388">
    <property type="entry name" value="WH-like_DNA-bd_sf"/>
</dbReference>
<dbReference type="Gene3D" id="3.30.450.40">
    <property type="match status" value="1"/>
</dbReference>